<keyword evidence="1" id="KW-0805">Transcription regulation</keyword>
<sequence>MTKPVPPRHGDPGVSTPRRGGRTVTLDVVARLAGVAPATVSRAINQPDMVARKTLERVTQAIADTGYVPNLLAGGLASSRSHLIAAIVPSINNLVYAETIQSFGNRLKACGYQVLLGETGYGQDTEDALVTAVLSRRPDAIFLTGIHHSPQCRRQLLAAGIPVVETWDLTPSPLDLVVGFSHEKVGEAVAAFLHGRGCRRFGIVSSDDPRALVRNKAYARALERHGITGVASGLVHAVSSLELGRKGFADLIGQGFDGGGVFCSSDTLAQGVVTEALARGLRIPEDYAIVGFGDQNFAAHMLPALTTVKIDRAAIGEESANALLARLQNTPLTETVVDVGFTIMPRETA</sequence>
<dbReference type="InterPro" id="IPR028082">
    <property type="entry name" value="Peripla_BP_I"/>
</dbReference>
<keyword evidence="3" id="KW-0804">Transcription</keyword>
<dbReference type="Pfam" id="PF13377">
    <property type="entry name" value="Peripla_BP_3"/>
    <property type="match status" value="1"/>
</dbReference>
<dbReference type="InterPro" id="IPR000843">
    <property type="entry name" value="HTH_LacI"/>
</dbReference>
<dbReference type="AlphaFoldDB" id="A0A7W6RA08"/>
<evidence type="ECO:0000256" key="3">
    <source>
        <dbReference type="ARBA" id="ARBA00023163"/>
    </source>
</evidence>
<dbReference type="PANTHER" id="PTHR30146">
    <property type="entry name" value="LACI-RELATED TRANSCRIPTIONAL REPRESSOR"/>
    <property type="match status" value="1"/>
</dbReference>
<evidence type="ECO:0000256" key="2">
    <source>
        <dbReference type="ARBA" id="ARBA00023125"/>
    </source>
</evidence>
<dbReference type="Gene3D" id="1.10.260.40">
    <property type="entry name" value="lambda repressor-like DNA-binding domains"/>
    <property type="match status" value="1"/>
</dbReference>
<dbReference type="Pfam" id="PF00356">
    <property type="entry name" value="LacI"/>
    <property type="match status" value="1"/>
</dbReference>
<dbReference type="InterPro" id="IPR046335">
    <property type="entry name" value="LacI/GalR-like_sensor"/>
</dbReference>
<dbReference type="PROSITE" id="PS50932">
    <property type="entry name" value="HTH_LACI_2"/>
    <property type="match status" value="1"/>
</dbReference>
<dbReference type="PANTHER" id="PTHR30146:SF33">
    <property type="entry name" value="TRANSCRIPTIONAL REGULATOR"/>
    <property type="match status" value="1"/>
</dbReference>
<dbReference type="SMART" id="SM00354">
    <property type="entry name" value="HTH_LACI"/>
    <property type="match status" value="1"/>
</dbReference>
<protein>
    <submittedName>
        <fullName evidence="6">LacI family gluconate utilization system Gnt-I transcriptional repressor</fullName>
    </submittedName>
</protein>
<dbReference type="SUPFAM" id="SSF53822">
    <property type="entry name" value="Periplasmic binding protein-like I"/>
    <property type="match status" value="1"/>
</dbReference>
<feature type="domain" description="HTH lacI-type" evidence="5">
    <location>
        <begin position="24"/>
        <end position="78"/>
    </location>
</feature>
<gene>
    <name evidence="6" type="ORF">GGD89_000275</name>
</gene>
<dbReference type="InterPro" id="IPR010982">
    <property type="entry name" value="Lambda_DNA-bd_dom_sf"/>
</dbReference>
<evidence type="ECO:0000313" key="7">
    <source>
        <dbReference type="Proteomes" id="UP000554286"/>
    </source>
</evidence>
<dbReference type="RefSeq" id="WP_184042292.1">
    <property type="nucleotide sequence ID" value="NZ_JACIGK010000001.1"/>
</dbReference>
<keyword evidence="2" id="KW-0238">DNA-binding</keyword>
<dbReference type="Proteomes" id="UP000554286">
    <property type="component" value="Unassembled WGS sequence"/>
</dbReference>
<dbReference type="GO" id="GO:0000976">
    <property type="term" value="F:transcription cis-regulatory region binding"/>
    <property type="evidence" value="ECO:0007669"/>
    <property type="project" value="TreeGrafter"/>
</dbReference>
<comment type="caution">
    <text evidence="6">The sequence shown here is derived from an EMBL/GenBank/DDBJ whole genome shotgun (WGS) entry which is preliminary data.</text>
</comment>
<organism evidence="6 7">
    <name type="scientific">Roseospira visakhapatnamensis</name>
    <dbReference type="NCBI Taxonomy" id="390880"/>
    <lineage>
        <taxon>Bacteria</taxon>
        <taxon>Pseudomonadati</taxon>
        <taxon>Pseudomonadota</taxon>
        <taxon>Alphaproteobacteria</taxon>
        <taxon>Rhodospirillales</taxon>
        <taxon>Rhodospirillaceae</taxon>
        <taxon>Roseospira</taxon>
    </lineage>
</organism>
<dbReference type="SUPFAM" id="SSF47413">
    <property type="entry name" value="lambda repressor-like DNA-binding domains"/>
    <property type="match status" value="1"/>
</dbReference>
<evidence type="ECO:0000256" key="1">
    <source>
        <dbReference type="ARBA" id="ARBA00023015"/>
    </source>
</evidence>
<keyword evidence="7" id="KW-1185">Reference proteome</keyword>
<reference evidence="6 7" key="1">
    <citation type="submission" date="2020-08" db="EMBL/GenBank/DDBJ databases">
        <title>Genome sequencing of Purple Non-Sulfur Bacteria from various extreme environments.</title>
        <authorList>
            <person name="Mayer M."/>
        </authorList>
    </citation>
    <scope>NUCLEOTIDE SEQUENCE [LARGE SCALE GENOMIC DNA]</scope>
    <source>
        <strain evidence="6 7">JA131</strain>
    </source>
</reference>
<name>A0A7W6RA08_9PROT</name>
<dbReference type="CDD" id="cd01575">
    <property type="entry name" value="PBP1_GntR"/>
    <property type="match status" value="1"/>
</dbReference>
<evidence type="ECO:0000313" key="6">
    <source>
        <dbReference type="EMBL" id="MBB4264669.1"/>
    </source>
</evidence>
<dbReference type="EMBL" id="JACIGK010000001">
    <property type="protein sequence ID" value="MBB4264669.1"/>
    <property type="molecule type" value="Genomic_DNA"/>
</dbReference>
<feature type="region of interest" description="Disordered" evidence="4">
    <location>
        <begin position="1"/>
        <end position="20"/>
    </location>
</feature>
<dbReference type="GO" id="GO:0003700">
    <property type="term" value="F:DNA-binding transcription factor activity"/>
    <property type="evidence" value="ECO:0007669"/>
    <property type="project" value="TreeGrafter"/>
</dbReference>
<dbReference type="Gene3D" id="3.40.50.2300">
    <property type="match status" value="2"/>
</dbReference>
<evidence type="ECO:0000256" key="4">
    <source>
        <dbReference type="SAM" id="MobiDB-lite"/>
    </source>
</evidence>
<proteinExistence type="predicted"/>
<evidence type="ECO:0000259" key="5">
    <source>
        <dbReference type="PROSITE" id="PS50932"/>
    </source>
</evidence>
<accession>A0A7W6RA08</accession>
<dbReference type="CDD" id="cd01392">
    <property type="entry name" value="HTH_LacI"/>
    <property type="match status" value="1"/>
</dbReference>